<evidence type="ECO:0000313" key="2">
    <source>
        <dbReference type="Proteomes" id="UP000490980"/>
    </source>
</evidence>
<dbReference type="GO" id="GO:0006974">
    <property type="term" value="P:DNA damage response"/>
    <property type="evidence" value="ECO:0007669"/>
    <property type="project" value="TreeGrafter"/>
</dbReference>
<dbReference type="Proteomes" id="UP000490980">
    <property type="component" value="Unassembled WGS sequence"/>
</dbReference>
<dbReference type="AlphaFoldDB" id="A0A7X5ZIW8"/>
<dbReference type="RefSeq" id="WP_166948728.1">
    <property type="nucleotide sequence ID" value="NZ_JAARLZ010000006.1"/>
</dbReference>
<accession>A0A7X5ZIW8</accession>
<keyword evidence="2" id="KW-1185">Reference proteome</keyword>
<dbReference type="PANTHER" id="PTHR38785:SF1">
    <property type="entry name" value="HOMOLOG OF VIRK"/>
    <property type="match status" value="1"/>
</dbReference>
<dbReference type="PANTHER" id="PTHR38785">
    <property type="entry name" value="HOMOLOG OF VIRK"/>
    <property type="match status" value="1"/>
</dbReference>
<protein>
    <submittedName>
        <fullName evidence="1">DUF535 domain-containing protein</fullName>
    </submittedName>
</protein>
<dbReference type="Pfam" id="PF04393">
    <property type="entry name" value="DUF535"/>
    <property type="match status" value="1"/>
</dbReference>
<gene>
    <name evidence="1" type="ORF">HBF25_12015</name>
</gene>
<reference evidence="1 2" key="1">
    <citation type="submission" date="2020-03" db="EMBL/GenBank/DDBJ databases">
        <authorList>
            <person name="Lai Q."/>
        </authorList>
    </citation>
    <scope>NUCLEOTIDE SEQUENCE [LARGE SCALE GENOMIC DNA]</scope>
    <source>
        <strain evidence="1 2">CCUG 25036</strain>
    </source>
</reference>
<comment type="caution">
    <text evidence="1">The sequence shown here is derived from an EMBL/GenBank/DDBJ whole genome shotgun (WGS) entry which is preliminary data.</text>
</comment>
<proteinExistence type="predicted"/>
<name>A0A7X5ZIW8_9GAMM</name>
<evidence type="ECO:0000313" key="1">
    <source>
        <dbReference type="EMBL" id="NII07115.1"/>
    </source>
</evidence>
<dbReference type="EMBL" id="JAARLZ010000006">
    <property type="protein sequence ID" value="NII07115.1"/>
    <property type="molecule type" value="Genomic_DNA"/>
</dbReference>
<organism evidence="1 2">
    <name type="scientific">Luteibacter anthropi</name>
    <dbReference type="NCBI Taxonomy" id="564369"/>
    <lineage>
        <taxon>Bacteria</taxon>
        <taxon>Pseudomonadati</taxon>
        <taxon>Pseudomonadota</taxon>
        <taxon>Gammaproteobacteria</taxon>
        <taxon>Lysobacterales</taxon>
        <taxon>Rhodanobacteraceae</taxon>
        <taxon>Luteibacter</taxon>
    </lineage>
</organism>
<dbReference type="InterPro" id="IPR007488">
    <property type="entry name" value="DUF535"/>
</dbReference>
<sequence>MRAFLLFLQSFRNRDDWTSVSTHRHPLAYAFSYALSCLPHLRPHLRWLALVADEPVVREALRYDRRLLERWQHRYLSRRFSRGERLERVHDHFRFVASRLPTSLLMTMYGHGRVVVARVALDDGGVLELAWQPPVRRTCEGELDMVLSIDGVRLYSLTTAFAPSRGALWVGCVQGPRSDDAQALDTLRWAQKRCHGLRPRHLLLSMAGVLARQYGLASILGTSDAMHPFRGTGKLKVSYDVIWTEAGAERCDNGLFVARAADFMLRPKVVRTTHRAAYERREALRFRMTRDFLDTLVRPGYEREEGLRMALERAGRPALSSSVFESC</sequence>